<evidence type="ECO:0000256" key="2">
    <source>
        <dbReference type="SAM" id="Phobius"/>
    </source>
</evidence>
<keyword evidence="2" id="KW-0472">Membrane</keyword>
<sequence>MILARQAPQAYSEDVCRAVRRRLFPKGCIVLEDLSLFLGLLGFVCSIGMRLSMRQPAPRDRREPEQRLSGRAPGASAPARSARRRR</sequence>
<dbReference type="AlphaFoldDB" id="A0A246WNF9"/>
<accession>A0A246WNF9</accession>
<evidence type="ECO:0000256" key="1">
    <source>
        <dbReference type="SAM" id="MobiDB-lite"/>
    </source>
</evidence>
<keyword evidence="2" id="KW-1133">Transmembrane helix</keyword>
<feature type="compositionally biased region" description="Low complexity" evidence="1">
    <location>
        <begin position="69"/>
        <end position="80"/>
    </location>
</feature>
<feature type="transmembrane region" description="Helical" evidence="2">
    <location>
        <begin position="34"/>
        <end position="53"/>
    </location>
</feature>
<organism evidence="3 4">
    <name type="scientific">Herbaspirillum robiniae</name>
    <dbReference type="NCBI Taxonomy" id="2014887"/>
    <lineage>
        <taxon>Bacteria</taxon>
        <taxon>Pseudomonadati</taxon>
        <taxon>Pseudomonadota</taxon>
        <taxon>Betaproteobacteria</taxon>
        <taxon>Burkholderiales</taxon>
        <taxon>Oxalobacteraceae</taxon>
        <taxon>Herbaspirillum</taxon>
    </lineage>
</organism>
<keyword evidence="2" id="KW-0812">Transmembrane</keyword>
<reference evidence="3 4" key="1">
    <citation type="submission" date="2017-06" db="EMBL/GenBank/DDBJ databases">
        <title>Herbaspirillum phytohormonus sp. nov., isolated from the root nodule of Robinia pseudoacacia in lead-zinc mine.</title>
        <authorList>
            <person name="Fan M."/>
            <person name="Lin Y."/>
        </authorList>
    </citation>
    <scope>NUCLEOTIDE SEQUENCE [LARGE SCALE GENOMIC DNA]</scope>
    <source>
        <strain evidence="3 4">HZ10</strain>
    </source>
</reference>
<comment type="caution">
    <text evidence="3">The sequence shown here is derived from an EMBL/GenBank/DDBJ whole genome shotgun (WGS) entry which is preliminary data.</text>
</comment>
<evidence type="ECO:0000313" key="4">
    <source>
        <dbReference type="Proteomes" id="UP000197596"/>
    </source>
</evidence>
<proteinExistence type="predicted"/>
<feature type="region of interest" description="Disordered" evidence="1">
    <location>
        <begin position="54"/>
        <end position="86"/>
    </location>
</feature>
<protein>
    <submittedName>
        <fullName evidence="3">Uncharacterized protein</fullName>
    </submittedName>
</protein>
<dbReference type="EMBL" id="NJGU01000010">
    <property type="protein sequence ID" value="OWY27512.1"/>
    <property type="molecule type" value="Genomic_DNA"/>
</dbReference>
<gene>
    <name evidence="3" type="ORF">CEJ42_18255</name>
</gene>
<feature type="compositionally biased region" description="Basic and acidic residues" evidence="1">
    <location>
        <begin position="57"/>
        <end position="68"/>
    </location>
</feature>
<evidence type="ECO:0000313" key="3">
    <source>
        <dbReference type="EMBL" id="OWY27512.1"/>
    </source>
</evidence>
<name>A0A246WNF9_9BURK</name>
<dbReference type="Proteomes" id="UP000197596">
    <property type="component" value="Unassembled WGS sequence"/>
</dbReference>